<keyword evidence="1" id="KW-0732">Signal</keyword>
<name>A0ABT2FIE9_9GAMM</name>
<dbReference type="Proteomes" id="UP001201549">
    <property type="component" value="Unassembled WGS sequence"/>
</dbReference>
<dbReference type="RefSeq" id="WP_238895434.1">
    <property type="nucleotide sequence ID" value="NZ_JAKOGG010000003.1"/>
</dbReference>
<sequence>MLRLISGWTLLLALPVMAADLRDPTLPPVGWQIDTSAAAQSASDTSLVLNSIITGAAGKRAVINNQLYHVGDKVNGVAISAISDQQVSLANGNKLRLFPPVTAPNKKR</sequence>
<organism evidence="2 3">
    <name type="scientific">Shewanella electrica</name>
    <dbReference type="NCBI Taxonomy" id="515560"/>
    <lineage>
        <taxon>Bacteria</taxon>
        <taxon>Pseudomonadati</taxon>
        <taxon>Pseudomonadota</taxon>
        <taxon>Gammaproteobacteria</taxon>
        <taxon>Alteromonadales</taxon>
        <taxon>Shewanellaceae</taxon>
        <taxon>Shewanella</taxon>
    </lineage>
</organism>
<feature type="chain" id="PRO_5047059644" evidence="1">
    <location>
        <begin position="19"/>
        <end position="108"/>
    </location>
</feature>
<evidence type="ECO:0000313" key="3">
    <source>
        <dbReference type="Proteomes" id="UP001201549"/>
    </source>
</evidence>
<dbReference type="EMBL" id="JAKOGG010000003">
    <property type="protein sequence ID" value="MCS4556028.1"/>
    <property type="molecule type" value="Genomic_DNA"/>
</dbReference>
<proteinExistence type="predicted"/>
<gene>
    <name evidence="2" type="ORF">L9G74_06215</name>
</gene>
<accession>A0ABT2FIE9</accession>
<feature type="signal peptide" evidence="1">
    <location>
        <begin position="1"/>
        <end position="18"/>
    </location>
</feature>
<keyword evidence="3" id="KW-1185">Reference proteome</keyword>
<evidence type="ECO:0000313" key="2">
    <source>
        <dbReference type="EMBL" id="MCS4556028.1"/>
    </source>
</evidence>
<protein>
    <submittedName>
        <fullName evidence="2">MSHA biogenesis protein MshK</fullName>
    </submittedName>
</protein>
<comment type="caution">
    <text evidence="2">The sequence shown here is derived from an EMBL/GenBank/DDBJ whole genome shotgun (WGS) entry which is preliminary data.</text>
</comment>
<reference evidence="2 3" key="1">
    <citation type="submission" date="2022-02" db="EMBL/GenBank/DDBJ databases">
        <authorList>
            <person name="Zhuang L."/>
        </authorList>
    </citation>
    <scope>NUCLEOTIDE SEQUENCE [LARGE SCALE GENOMIC DNA]</scope>
    <source>
        <strain evidence="2 3">C32</strain>
    </source>
</reference>
<reference evidence="3" key="2">
    <citation type="submission" date="2023-07" db="EMBL/GenBank/DDBJ databases">
        <title>Shewanella mangrovi sp. nov., an acetaldehyde- degrading bacterium isolated from mangrove sediment.</title>
        <authorList>
            <person name="Liu Y."/>
        </authorList>
    </citation>
    <scope>NUCLEOTIDE SEQUENCE [LARGE SCALE GENOMIC DNA]</scope>
    <source>
        <strain evidence="3">C32</strain>
    </source>
</reference>
<evidence type="ECO:0000256" key="1">
    <source>
        <dbReference type="SAM" id="SignalP"/>
    </source>
</evidence>